<comment type="caution">
    <text evidence="9">The sequence shown here is derived from an EMBL/GenBank/DDBJ whole genome shotgun (WGS) entry which is preliminary data.</text>
</comment>
<dbReference type="Pfam" id="PF03610">
    <property type="entry name" value="EIIA-man"/>
    <property type="match status" value="1"/>
</dbReference>
<dbReference type="GO" id="GO:0016301">
    <property type="term" value="F:kinase activity"/>
    <property type="evidence" value="ECO:0007669"/>
    <property type="project" value="UniProtKB-KW"/>
</dbReference>
<dbReference type="InterPro" id="IPR033887">
    <property type="entry name" value="PTS_IIA_man"/>
</dbReference>
<dbReference type="Gene3D" id="3.40.50.510">
    <property type="entry name" value="Phosphotransferase system, mannose-type IIA component"/>
    <property type="match status" value="1"/>
</dbReference>
<keyword evidence="5" id="KW-0808">Transferase</keyword>
<dbReference type="GO" id="GO:0005737">
    <property type="term" value="C:cytoplasm"/>
    <property type="evidence" value="ECO:0007669"/>
    <property type="project" value="UniProtKB-SubCell"/>
</dbReference>
<comment type="subcellular location">
    <subcellularLocation>
        <location evidence="1">Cytoplasm</location>
    </subcellularLocation>
</comment>
<dbReference type="RefSeq" id="WP_185164066.1">
    <property type="nucleotide sequence ID" value="NZ_JACKWY010000003.1"/>
</dbReference>
<dbReference type="PANTHER" id="PTHR33799">
    <property type="entry name" value="PTS PERMEASE-RELATED-RELATED"/>
    <property type="match status" value="1"/>
</dbReference>
<keyword evidence="6" id="KW-0598">Phosphotransferase system</keyword>
<protein>
    <submittedName>
        <fullName evidence="9">PTS sugar transporter subunit IIA</fullName>
    </submittedName>
</protein>
<proteinExistence type="predicted"/>
<sequence length="137" mass="15319">MYKVLIVSHSTLCKGLNEAVTMIMGAELEVDYLGLDEDGVEIFHQRLKEKINNLKKESDEILILADLFGGTPFNRSLIESTQNNKIKIITGVNLPMVIEAVINKHRNIEEVVAEIIQGSKDSIKEGVILINNTLEDE</sequence>
<evidence type="ECO:0000313" key="9">
    <source>
        <dbReference type="EMBL" id="MBB6714493.1"/>
    </source>
</evidence>
<dbReference type="InterPro" id="IPR004701">
    <property type="entry name" value="PTS_EIIA_man-typ"/>
</dbReference>
<dbReference type="InterPro" id="IPR036662">
    <property type="entry name" value="PTS_EIIA_man-typ_sf"/>
</dbReference>
<reference evidence="9 10" key="1">
    <citation type="submission" date="2020-08" db="EMBL/GenBank/DDBJ databases">
        <title>Clostridia isolated from Swiss meat.</title>
        <authorList>
            <person name="Wambui J."/>
            <person name="Stevens M.J.A."/>
            <person name="Stephan R."/>
        </authorList>
    </citation>
    <scope>NUCLEOTIDE SEQUENCE [LARGE SCALE GENOMIC DNA]</scope>
    <source>
        <strain evidence="9 10">CM001</strain>
    </source>
</reference>
<dbReference type="SUPFAM" id="SSF53062">
    <property type="entry name" value="PTS system fructose IIA component-like"/>
    <property type="match status" value="1"/>
</dbReference>
<gene>
    <name evidence="9" type="ORF">H7E68_07080</name>
</gene>
<dbReference type="AlphaFoldDB" id="A0A7X0SBA1"/>
<evidence type="ECO:0000259" key="8">
    <source>
        <dbReference type="PROSITE" id="PS51096"/>
    </source>
</evidence>
<keyword evidence="2" id="KW-0813">Transport</keyword>
<name>A0A7X0SBA1_9CLOT</name>
<evidence type="ECO:0000256" key="6">
    <source>
        <dbReference type="ARBA" id="ARBA00022683"/>
    </source>
</evidence>
<feature type="domain" description="PTS EIIA type-4" evidence="8">
    <location>
        <begin position="1"/>
        <end position="123"/>
    </location>
</feature>
<evidence type="ECO:0000256" key="1">
    <source>
        <dbReference type="ARBA" id="ARBA00004496"/>
    </source>
</evidence>
<keyword evidence="7" id="KW-0418">Kinase</keyword>
<evidence type="ECO:0000313" key="10">
    <source>
        <dbReference type="Proteomes" id="UP000585258"/>
    </source>
</evidence>
<accession>A0A7X0SBA1</accession>
<evidence type="ECO:0000256" key="7">
    <source>
        <dbReference type="ARBA" id="ARBA00022777"/>
    </source>
</evidence>
<dbReference type="CDD" id="cd00006">
    <property type="entry name" value="PTS_IIA_man"/>
    <property type="match status" value="1"/>
</dbReference>
<dbReference type="PANTHER" id="PTHR33799:SF1">
    <property type="entry name" value="PTS SYSTEM MANNOSE-SPECIFIC EIIAB COMPONENT-RELATED"/>
    <property type="match status" value="1"/>
</dbReference>
<dbReference type="PROSITE" id="PS51096">
    <property type="entry name" value="PTS_EIIA_TYPE_4"/>
    <property type="match status" value="1"/>
</dbReference>
<dbReference type="GO" id="GO:0016020">
    <property type="term" value="C:membrane"/>
    <property type="evidence" value="ECO:0007669"/>
    <property type="project" value="InterPro"/>
</dbReference>
<dbReference type="GO" id="GO:0009401">
    <property type="term" value="P:phosphoenolpyruvate-dependent sugar phosphotransferase system"/>
    <property type="evidence" value="ECO:0007669"/>
    <property type="project" value="UniProtKB-KW"/>
</dbReference>
<organism evidence="9 10">
    <name type="scientific">Clostridium gasigenes</name>
    <dbReference type="NCBI Taxonomy" id="94869"/>
    <lineage>
        <taxon>Bacteria</taxon>
        <taxon>Bacillati</taxon>
        <taxon>Bacillota</taxon>
        <taxon>Clostridia</taxon>
        <taxon>Eubacteriales</taxon>
        <taxon>Clostridiaceae</taxon>
        <taxon>Clostridium</taxon>
    </lineage>
</organism>
<dbReference type="InterPro" id="IPR051471">
    <property type="entry name" value="Bacterial_PTS_sugar_comp"/>
</dbReference>
<dbReference type="Proteomes" id="UP000585258">
    <property type="component" value="Unassembled WGS sequence"/>
</dbReference>
<evidence type="ECO:0000256" key="5">
    <source>
        <dbReference type="ARBA" id="ARBA00022679"/>
    </source>
</evidence>
<keyword evidence="4 9" id="KW-0762">Sugar transport</keyword>
<evidence type="ECO:0000256" key="2">
    <source>
        <dbReference type="ARBA" id="ARBA00022448"/>
    </source>
</evidence>
<evidence type="ECO:0000256" key="4">
    <source>
        <dbReference type="ARBA" id="ARBA00022597"/>
    </source>
</evidence>
<evidence type="ECO:0000256" key="3">
    <source>
        <dbReference type="ARBA" id="ARBA00022490"/>
    </source>
</evidence>
<keyword evidence="3" id="KW-0963">Cytoplasm</keyword>
<dbReference type="EMBL" id="JACKWY010000003">
    <property type="protein sequence ID" value="MBB6714493.1"/>
    <property type="molecule type" value="Genomic_DNA"/>
</dbReference>